<sequence length="160" mass="16579">GARVVAAGRDQRVLDELVARGVDAAIRVDRPHDELVAAIAAEGPYDLVADYLWGAPAEAVFAALTRTGPPADRTRYILVGMSAGETVSLSAIALRRAPVQLAGSGVGGATSLADAAAGYAEVLRRVCAGEITFDVTPVPLADVESVWPKAGSDRRTVFIP</sequence>
<dbReference type="EMBL" id="JBHLZP010000398">
    <property type="protein sequence ID" value="MFB9837592.1"/>
    <property type="molecule type" value="Genomic_DNA"/>
</dbReference>
<dbReference type="SUPFAM" id="SSF51735">
    <property type="entry name" value="NAD(P)-binding Rossmann-fold domains"/>
    <property type="match status" value="1"/>
</dbReference>
<accession>A0ABV5YT39</accession>
<evidence type="ECO:0000313" key="1">
    <source>
        <dbReference type="EMBL" id="MFB9837592.1"/>
    </source>
</evidence>
<feature type="non-terminal residue" evidence="1">
    <location>
        <position position="1"/>
    </location>
</feature>
<gene>
    <name evidence="1" type="ORF">ACFFNX_36005</name>
</gene>
<comment type="caution">
    <text evidence="1">The sequence shown here is derived from an EMBL/GenBank/DDBJ whole genome shotgun (WGS) entry which is preliminary data.</text>
</comment>
<keyword evidence="2" id="KW-1185">Reference proteome</keyword>
<proteinExistence type="predicted"/>
<dbReference type="Gene3D" id="3.40.50.720">
    <property type="entry name" value="NAD(P)-binding Rossmann-like Domain"/>
    <property type="match status" value="1"/>
</dbReference>
<evidence type="ECO:0000313" key="2">
    <source>
        <dbReference type="Proteomes" id="UP001589627"/>
    </source>
</evidence>
<evidence type="ECO:0008006" key="3">
    <source>
        <dbReference type="Google" id="ProtNLM"/>
    </source>
</evidence>
<reference evidence="1 2" key="1">
    <citation type="submission" date="2024-09" db="EMBL/GenBank/DDBJ databases">
        <authorList>
            <person name="Sun Q."/>
            <person name="Mori K."/>
        </authorList>
    </citation>
    <scope>NUCLEOTIDE SEQUENCE [LARGE SCALE GENOMIC DNA]</scope>
    <source>
        <strain evidence="1 2">TBRC 0563</strain>
    </source>
</reference>
<protein>
    <recommendedName>
        <fullName evidence="3">Zinc-binding dehydrogenase</fullName>
    </recommendedName>
</protein>
<name>A0ABV5YT39_9ACTN</name>
<dbReference type="InterPro" id="IPR036291">
    <property type="entry name" value="NAD(P)-bd_dom_sf"/>
</dbReference>
<dbReference type="Proteomes" id="UP001589627">
    <property type="component" value="Unassembled WGS sequence"/>
</dbReference>
<organism evidence="1 2">
    <name type="scientific">Actinoallomurus acaciae</name>
    <dbReference type="NCBI Taxonomy" id="502577"/>
    <lineage>
        <taxon>Bacteria</taxon>
        <taxon>Bacillati</taxon>
        <taxon>Actinomycetota</taxon>
        <taxon>Actinomycetes</taxon>
        <taxon>Streptosporangiales</taxon>
        <taxon>Thermomonosporaceae</taxon>
        <taxon>Actinoallomurus</taxon>
    </lineage>
</organism>